<feature type="domain" description="Prohead serine protease" evidence="4">
    <location>
        <begin position="9"/>
        <end position="160"/>
    </location>
</feature>
<dbReference type="EMBL" id="CP036498">
    <property type="protein sequence ID" value="QUS42384.1"/>
    <property type="molecule type" value="Genomic_DNA"/>
</dbReference>
<evidence type="ECO:0000256" key="1">
    <source>
        <dbReference type="ARBA" id="ARBA00022612"/>
    </source>
</evidence>
<keyword evidence="3" id="KW-0378">Hydrolase</keyword>
<protein>
    <submittedName>
        <fullName evidence="5">HK97 family phage prohead protease</fullName>
    </submittedName>
</protein>
<keyword evidence="2 5" id="KW-0645">Protease</keyword>
<dbReference type="NCBIfam" id="TIGR01543">
    <property type="entry name" value="proheadase_HK97"/>
    <property type="match status" value="1"/>
</dbReference>
<evidence type="ECO:0000313" key="6">
    <source>
        <dbReference type="Proteomes" id="UP000682843"/>
    </source>
</evidence>
<evidence type="ECO:0000259" key="4">
    <source>
        <dbReference type="Pfam" id="PF04586"/>
    </source>
</evidence>
<sequence>MHKTKDFSFKVKAADDAGSIEGYASVFGNRDSYNEVVMPGAFADSLAKHQREGTYPLMLWQHNPDEPIGVWNELVDDGKGLFGKGKLLQGVRRADEAIIMLKAGAIQGMSIGYREVDVEPADAGGPRKLVKLDLLEASIVSFPANRRARVDSVKNEKFDDFARRLRDGEPPSIKEFEDVLRDAGIPKAMAVQIASVGYAKAIRSESEGAEASEAAVKSMADAMSSLRSIIPRPAEGTHQ</sequence>
<accession>A0ABX8AFU0</accession>
<dbReference type="Proteomes" id="UP000682843">
    <property type="component" value="Chromosome"/>
</dbReference>
<reference evidence="5 6" key="1">
    <citation type="submission" date="2019-02" db="EMBL/GenBank/DDBJ databases">
        <title>Emended description of the genus Rhodopseudomonas and description of Rhodopseudomonas albus sp. nov., a non-phototrophic, heavy-metal-tolerant bacterium isolated from garden soil.</title>
        <authorList>
            <person name="Bao Z."/>
            <person name="Cao W.W."/>
            <person name="Sato Y."/>
            <person name="Nishizawa T."/>
            <person name="Zhao J."/>
            <person name="Guo Y."/>
            <person name="Ohta H."/>
        </authorList>
    </citation>
    <scope>NUCLEOTIDE SEQUENCE [LARGE SCALE GENOMIC DNA]</scope>
    <source>
        <strain evidence="5 6">SK50-23</strain>
    </source>
</reference>
<dbReference type="Pfam" id="PF04586">
    <property type="entry name" value="Peptidase_S78"/>
    <property type="match status" value="1"/>
</dbReference>
<name>A0ABX8AFU0_9BRAD</name>
<keyword evidence="1" id="KW-1188">Viral release from host cell</keyword>
<dbReference type="InterPro" id="IPR006433">
    <property type="entry name" value="Prohead_protease"/>
</dbReference>
<organism evidence="5 6">
    <name type="scientific">Tardiphaga alba</name>
    <dbReference type="NCBI Taxonomy" id="340268"/>
    <lineage>
        <taxon>Bacteria</taxon>
        <taxon>Pseudomonadati</taxon>
        <taxon>Pseudomonadota</taxon>
        <taxon>Alphaproteobacteria</taxon>
        <taxon>Hyphomicrobiales</taxon>
        <taxon>Nitrobacteraceae</taxon>
        <taxon>Tardiphaga</taxon>
    </lineage>
</organism>
<evidence type="ECO:0000313" key="5">
    <source>
        <dbReference type="EMBL" id="QUS42384.1"/>
    </source>
</evidence>
<keyword evidence="6" id="KW-1185">Reference proteome</keyword>
<proteinExistence type="predicted"/>
<dbReference type="GO" id="GO:0008233">
    <property type="term" value="F:peptidase activity"/>
    <property type="evidence" value="ECO:0007669"/>
    <property type="project" value="UniProtKB-KW"/>
</dbReference>
<evidence type="ECO:0000256" key="3">
    <source>
        <dbReference type="ARBA" id="ARBA00022801"/>
    </source>
</evidence>
<dbReference type="GO" id="GO:0006508">
    <property type="term" value="P:proteolysis"/>
    <property type="evidence" value="ECO:0007669"/>
    <property type="project" value="UniProtKB-KW"/>
</dbReference>
<dbReference type="InterPro" id="IPR054613">
    <property type="entry name" value="Peptidase_S78_dom"/>
</dbReference>
<dbReference type="SUPFAM" id="SSF50789">
    <property type="entry name" value="Herpes virus serine proteinase, assemblin"/>
    <property type="match status" value="1"/>
</dbReference>
<gene>
    <name evidence="5" type="ORF">RPMA_12410</name>
</gene>
<evidence type="ECO:0000256" key="2">
    <source>
        <dbReference type="ARBA" id="ARBA00022670"/>
    </source>
</evidence>